<dbReference type="GO" id="GO:0006281">
    <property type="term" value="P:DNA repair"/>
    <property type="evidence" value="ECO:0007669"/>
    <property type="project" value="UniProtKB-KW"/>
</dbReference>
<dbReference type="InterPro" id="IPR001126">
    <property type="entry name" value="UmuC"/>
</dbReference>
<comment type="subcellular location">
    <subcellularLocation>
        <location evidence="1">Nucleus</location>
    </subcellularLocation>
</comment>
<protein>
    <recommendedName>
        <fullName evidence="7">DNA polymerase eta</fullName>
    </recommendedName>
</protein>
<dbReference type="GO" id="GO:0009314">
    <property type="term" value="P:response to radiation"/>
    <property type="evidence" value="ECO:0007669"/>
    <property type="project" value="TreeGrafter"/>
</dbReference>
<gene>
    <name evidence="10" type="ORF">EVOR1521_LOCUS17673</name>
</gene>
<dbReference type="Gene3D" id="3.30.1490.100">
    <property type="entry name" value="DNA polymerase, Y-family, little finger domain"/>
    <property type="match status" value="1"/>
</dbReference>
<dbReference type="AlphaFoldDB" id="A0AA36ITV5"/>
<dbReference type="PANTHER" id="PTHR45873">
    <property type="entry name" value="DNA POLYMERASE ETA"/>
    <property type="match status" value="1"/>
</dbReference>
<dbReference type="GO" id="GO:0035861">
    <property type="term" value="C:site of double-strand break"/>
    <property type="evidence" value="ECO:0007669"/>
    <property type="project" value="TreeGrafter"/>
</dbReference>
<keyword evidence="4" id="KW-0227">DNA damage</keyword>
<evidence type="ECO:0000313" key="11">
    <source>
        <dbReference type="Proteomes" id="UP001178507"/>
    </source>
</evidence>
<dbReference type="InterPro" id="IPR052230">
    <property type="entry name" value="DNA_polymerase_eta"/>
</dbReference>
<dbReference type="Gene3D" id="3.30.70.270">
    <property type="match status" value="1"/>
</dbReference>
<keyword evidence="3" id="KW-0479">Metal-binding</keyword>
<dbReference type="InterPro" id="IPR043128">
    <property type="entry name" value="Rev_trsase/Diguanyl_cyclase"/>
</dbReference>
<name>A0AA36ITV5_9DINO</name>
<keyword evidence="5" id="KW-0234">DNA repair</keyword>
<evidence type="ECO:0000256" key="7">
    <source>
        <dbReference type="ARBA" id="ARBA00044975"/>
    </source>
</evidence>
<dbReference type="PIRSF" id="PIRSF036603">
    <property type="entry name" value="DPol_eta"/>
    <property type="match status" value="1"/>
</dbReference>
<accession>A0AA36ITV5</accession>
<dbReference type="Pfam" id="PF00817">
    <property type="entry name" value="IMS"/>
    <property type="match status" value="1"/>
</dbReference>
<dbReference type="InterPro" id="IPR043502">
    <property type="entry name" value="DNA/RNA_pol_sf"/>
</dbReference>
<dbReference type="EMBL" id="CAUJNA010002369">
    <property type="protein sequence ID" value="CAJ1392623.1"/>
    <property type="molecule type" value="Genomic_DNA"/>
</dbReference>
<keyword evidence="11" id="KW-1185">Reference proteome</keyword>
<keyword evidence="2" id="KW-0808">Transferase</keyword>
<dbReference type="GO" id="GO:0005657">
    <property type="term" value="C:replication fork"/>
    <property type="evidence" value="ECO:0007669"/>
    <property type="project" value="TreeGrafter"/>
</dbReference>
<sequence>MNIIIRTHINQVAIDITTEAQRLLELRGFEGLKQQAQQATHLADSALSRAAAAVTRNAARQGHDQQQARQGSELAEGWEDVLQRADLVGQRLIAGAVVVAELRAEVEEKLGFTCSGGIATNKILAKLGCGLHKPNQQTLLLPHAAPVLLADLPLDRLPGLGAMFGQEVKTGVGVETCGQLLEKQTEVLTQFPHKGAWLIALARGEDSAAEPVKDRQLVKSLSGGKTFFGGKQLRSVSEVEYWLGELAGELHRRYKEQVEKHQRAPTTIGVQLTVDAGRKGQSKGLDSSARQQPIDLGRDGTLEQIHGAAKACFRRWVSSEPLQIAALGLSLTNMVSLEASTGSLAKYFGKSKAANSGEPCARTSKPQAGPLGASFAKGARAAPPVSDGEVDERVLAELPLNIQQEIRDQLRLKRPGNLQEPAPKKPCVVVEIE</sequence>
<dbReference type="GO" id="GO:0042276">
    <property type="term" value="P:error-prone translesion synthesis"/>
    <property type="evidence" value="ECO:0007669"/>
    <property type="project" value="TreeGrafter"/>
</dbReference>
<evidence type="ECO:0000256" key="2">
    <source>
        <dbReference type="ARBA" id="ARBA00022679"/>
    </source>
</evidence>
<keyword evidence="6" id="KW-0539">Nucleus</keyword>
<evidence type="ECO:0000256" key="6">
    <source>
        <dbReference type="ARBA" id="ARBA00023242"/>
    </source>
</evidence>
<reference evidence="10" key="1">
    <citation type="submission" date="2023-08" db="EMBL/GenBank/DDBJ databases">
        <authorList>
            <person name="Chen Y."/>
            <person name="Shah S."/>
            <person name="Dougan E. K."/>
            <person name="Thang M."/>
            <person name="Chan C."/>
        </authorList>
    </citation>
    <scope>NUCLEOTIDE SEQUENCE</scope>
</reference>
<dbReference type="InterPro" id="IPR036775">
    <property type="entry name" value="DNA_pol_Y-fam_lit_finger_sf"/>
</dbReference>
<organism evidence="10 11">
    <name type="scientific">Effrenium voratum</name>
    <dbReference type="NCBI Taxonomy" id="2562239"/>
    <lineage>
        <taxon>Eukaryota</taxon>
        <taxon>Sar</taxon>
        <taxon>Alveolata</taxon>
        <taxon>Dinophyceae</taxon>
        <taxon>Suessiales</taxon>
        <taxon>Symbiodiniaceae</taxon>
        <taxon>Effrenium</taxon>
    </lineage>
</organism>
<dbReference type="GO" id="GO:0003684">
    <property type="term" value="F:damaged DNA binding"/>
    <property type="evidence" value="ECO:0007669"/>
    <property type="project" value="InterPro"/>
</dbReference>
<feature type="domain" description="UmuC" evidence="9">
    <location>
        <begin position="101"/>
        <end position="161"/>
    </location>
</feature>
<feature type="region of interest" description="Disordered" evidence="8">
    <location>
        <begin position="269"/>
        <end position="295"/>
    </location>
</feature>
<dbReference type="SUPFAM" id="SSF100879">
    <property type="entry name" value="Lesion bypass DNA polymerase (Y-family), little finger domain"/>
    <property type="match status" value="1"/>
</dbReference>
<dbReference type="PANTHER" id="PTHR45873:SF1">
    <property type="entry name" value="DNA POLYMERASE ETA"/>
    <property type="match status" value="1"/>
</dbReference>
<dbReference type="InterPro" id="IPR017961">
    <property type="entry name" value="DNA_pol_Y-fam_little_finger"/>
</dbReference>
<evidence type="ECO:0000313" key="10">
    <source>
        <dbReference type="EMBL" id="CAJ1392623.1"/>
    </source>
</evidence>
<dbReference type="GO" id="GO:0005634">
    <property type="term" value="C:nucleus"/>
    <property type="evidence" value="ECO:0007669"/>
    <property type="project" value="UniProtKB-SubCell"/>
</dbReference>
<evidence type="ECO:0000259" key="9">
    <source>
        <dbReference type="PROSITE" id="PS50173"/>
    </source>
</evidence>
<dbReference type="Gene3D" id="1.10.150.20">
    <property type="entry name" value="5' to 3' exonuclease, C-terminal subdomain"/>
    <property type="match status" value="1"/>
</dbReference>
<dbReference type="PROSITE" id="PS50173">
    <property type="entry name" value="UMUC"/>
    <property type="match status" value="1"/>
</dbReference>
<proteinExistence type="predicted"/>
<dbReference type="Pfam" id="PF11799">
    <property type="entry name" value="IMS_C"/>
    <property type="match status" value="1"/>
</dbReference>
<dbReference type="SUPFAM" id="SSF56672">
    <property type="entry name" value="DNA/RNA polymerases"/>
    <property type="match status" value="1"/>
</dbReference>
<dbReference type="Proteomes" id="UP001178507">
    <property type="component" value="Unassembled WGS sequence"/>
</dbReference>
<dbReference type="GO" id="GO:0003887">
    <property type="term" value="F:DNA-directed DNA polymerase activity"/>
    <property type="evidence" value="ECO:0007669"/>
    <property type="project" value="TreeGrafter"/>
</dbReference>
<evidence type="ECO:0000256" key="8">
    <source>
        <dbReference type="SAM" id="MobiDB-lite"/>
    </source>
</evidence>
<comment type="caution">
    <text evidence="10">The sequence shown here is derived from an EMBL/GenBank/DDBJ whole genome shotgun (WGS) entry which is preliminary data.</text>
</comment>
<evidence type="ECO:0000256" key="1">
    <source>
        <dbReference type="ARBA" id="ARBA00004123"/>
    </source>
</evidence>
<evidence type="ECO:0000256" key="4">
    <source>
        <dbReference type="ARBA" id="ARBA00022763"/>
    </source>
</evidence>
<evidence type="ECO:0000256" key="3">
    <source>
        <dbReference type="ARBA" id="ARBA00022723"/>
    </source>
</evidence>
<dbReference type="GO" id="GO:0046872">
    <property type="term" value="F:metal ion binding"/>
    <property type="evidence" value="ECO:0007669"/>
    <property type="project" value="UniProtKB-KW"/>
</dbReference>
<evidence type="ECO:0000256" key="5">
    <source>
        <dbReference type="ARBA" id="ARBA00023204"/>
    </source>
</evidence>